<dbReference type="InterPro" id="IPR050328">
    <property type="entry name" value="Dev_Immune_Receptor"/>
</dbReference>
<keyword evidence="5" id="KW-1185">Reference proteome</keyword>
<sequence>MKLLKTHIVEYFDDLKNEIDLNCENLLSSFNLIESEKLEIELNRTNFLEHVNRIFAYSLQKYEIVKELEYEQINFDDWEFCFFLPGYQKFGVLVLTSQYLSLNTRFFLRGKFSYDEAEYSNESTTKEAILASLMKNILEVKLASEIKDGIIDLRSPSQNVIESFKIDSFRVISLKSTDLCSINNLANTTHLNDWYLDLDVPVLEENLFSKFENIMHLELIVNEPCLFEPRCFNGLNNLSFLTIYNMNSEKLDENIFTDLKNLRYIGLRESRIGGLGENAFKILPNIEELSLIKASIECIESNSFKDLASLQYLNLTENPISHIPENVFDGLKNLAVLNLHDALQVEIDAKFFNNLENLEFLALIQTDKIVKVFNLDELKLPKLKFLAIDSKKVPNFDLNLEMLVIYGLEEFNENMFDRLTSLKGLVIDLKGEFFDDIKKELFKNMENLAYLVFNFDDLDAESLELIQNNYKYYQSFLKKSNVRLELSEHLYVFKISCYRTLNKFIKSEMKVNEITKSAIDEYHEMYLEF</sequence>
<dbReference type="Proteomes" id="UP000663879">
    <property type="component" value="Unassembled WGS sequence"/>
</dbReference>
<comment type="caution">
    <text evidence="4">The sequence shown here is derived from an EMBL/GenBank/DDBJ whole genome shotgun (WGS) entry which is preliminary data.</text>
</comment>
<dbReference type="InterPro" id="IPR003591">
    <property type="entry name" value="Leu-rich_rpt_typical-subtyp"/>
</dbReference>
<dbReference type="AlphaFoldDB" id="A0A813MT18"/>
<organism evidence="4 5">
    <name type="scientific">Brachionus calyciflorus</name>
    <dbReference type="NCBI Taxonomy" id="104777"/>
    <lineage>
        <taxon>Eukaryota</taxon>
        <taxon>Metazoa</taxon>
        <taxon>Spiralia</taxon>
        <taxon>Gnathifera</taxon>
        <taxon>Rotifera</taxon>
        <taxon>Eurotatoria</taxon>
        <taxon>Monogononta</taxon>
        <taxon>Pseudotrocha</taxon>
        <taxon>Ploima</taxon>
        <taxon>Brachionidae</taxon>
        <taxon>Brachionus</taxon>
    </lineage>
</organism>
<evidence type="ECO:0000256" key="1">
    <source>
        <dbReference type="ARBA" id="ARBA00022614"/>
    </source>
</evidence>
<dbReference type="InterPro" id="IPR001611">
    <property type="entry name" value="Leu-rich_rpt"/>
</dbReference>
<evidence type="ECO:0000313" key="4">
    <source>
        <dbReference type="EMBL" id="CAF0725766.1"/>
    </source>
</evidence>
<dbReference type="InterPro" id="IPR032675">
    <property type="entry name" value="LRR_dom_sf"/>
</dbReference>
<keyword evidence="2" id="KW-0732">Signal</keyword>
<dbReference type="PROSITE" id="PS51450">
    <property type="entry name" value="LRR"/>
    <property type="match status" value="1"/>
</dbReference>
<proteinExistence type="predicted"/>
<accession>A0A813MT18</accession>
<keyword evidence="3" id="KW-0677">Repeat</keyword>
<reference evidence="4" key="1">
    <citation type="submission" date="2021-02" db="EMBL/GenBank/DDBJ databases">
        <authorList>
            <person name="Nowell W R."/>
        </authorList>
    </citation>
    <scope>NUCLEOTIDE SEQUENCE</scope>
    <source>
        <strain evidence="4">Ploen Becks lab</strain>
    </source>
</reference>
<evidence type="ECO:0000256" key="3">
    <source>
        <dbReference type="ARBA" id="ARBA00022737"/>
    </source>
</evidence>
<dbReference type="GO" id="GO:0031012">
    <property type="term" value="C:extracellular matrix"/>
    <property type="evidence" value="ECO:0007669"/>
    <property type="project" value="TreeGrafter"/>
</dbReference>
<dbReference type="EMBL" id="CAJNOC010000197">
    <property type="protein sequence ID" value="CAF0725766.1"/>
    <property type="molecule type" value="Genomic_DNA"/>
</dbReference>
<evidence type="ECO:0000313" key="5">
    <source>
        <dbReference type="Proteomes" id="UP000663879"/>
    </source>
</evidence>
<evidence type="ECO:0000256" key="2">
    <source>
        <dbReference type="ARBA" id="ARBA00022729"/>
    </source>
</evidence>
<dbReference type="GO" id="GO:0005615">
    <property type="term" value="C:extracellular space"/>
    <property type="evidence" value="ECO:0007669"/>
    <property type="project" value="TreeGrafter"/>
</dbReference>
<dbReference type="OrthoDB" id="1055097at2759"/>
<dbReference type="PANTHER" id="PTHR24373">
    <property type="entry name" value="SLIT RELATED LEUCINE-RICH REPEAT NEURONAL PROTEIN"/>
    <property type="match status" value="1"/>
</dbReference>
<dbReference type="Pfam" id="PF13855">
    <property type="entry name" value="LRR_8"/>
    <property type="match status" value="1"/>
</dbReference>
<keyword evidence="1" id="KW-0433">Leucine-rich repeat</keyword>
<name>A0A813MT18_9BILA</name>
<dbReference type="SUPFAM" id="SSF52058">
    <property type="entry name" value="L domain-like"/>
    <property type="match status" value="2"/>
</dbReference>
<dbReference type="PANTHER" id="PTHR24373:SF387">
    <property type="entry name" value="LEUCINE-RICH REPEATS AND IMMUNOGLOBULIN-LIKE DOMAINS PROTEIN SMA-10"/>
    <property type="match status" value="1"/>
</dbReference>
<dbReference type="Gene3D" id="3.80.10.10">
    <property type="entry name" value="Ribonuclease Inhibitor"/>
    <property type="match status" value="1"/>
</dbReference>
<gene>
    <name evidence="4" type="ORF">OXX778_LOCUS2503</name>
</gene>
<dbReference type="SMART" id="SM00369">
    <property type="entry name" value="LRR_TYP"/>
    <property type="match status" value="3"/>
</dbReference>
<protein>
    <submittedName>
        <fullName evidence="4">Uncharacterized protein</fullName>
    </submittedName>
</protein>